<keyword evidence="1" id="KW-0472">Membrane</keyword>
<evidence type="ECO:0000256" key="1">
    <source>
        <dbReference type="SAM" id="Phobius"/>
    </source>
</evidence>
<accession>A0A1K2ITT1</accession>
<feature type="transmembrane region" description="Helical" evidence="1">
    <location>
        <begin position="117"/>
        <end position="137"/>
    </location>
</feature>
<dbReference type="OrthoDB" id="1246786at2"/>
<dbReference type="Proteomes" id="UP000182034">
    <property type="component" value="Unassembled WGS sequence"/>
</dbReference>
<keyword evidence="3" id="KW-1185">Reference proteome</keyword>
<evidence type="ECO:0000313" key="2">
    <source>
        <dbReference type="EMBL" id="SFZ95718.1"/>
    </source>
</evidence>
<sequence>MMTAEQEKQITGYLIFQKLPLDILFEIKDHMISQVLEIQINDHLDFDEAFHKAKKLWESEFKLTNYYAFYSEKIPVIVKKIVKERYNNILKKSLLFGLISFGVNLILIYFSDSTETYASFFRAQNCLFILAPLLVLASNYKMRKYIKRDFKYKGRLFYTMYQQNMGLLMVCTTSMAQIISKEGKYTYLFFKMGDTADISSVLVTILFPFITQVMIIFFLINFFEHKKTIIRLQNFLNPSVG</sequence>
<evidence type="ECO:0000313" key="3">
    <source>
        <dbReference type="Proteomes" id="UP000182034"/>
    </source>
</evidence>
<keyword evidence="1" id="KW-0812">Transmembrane</keyword>
<feature type="transmembrane region" description="Helical" evidence="1">
    <location>
        <begin position="199"/>
        <end position="223"/>
    </location>
</feature>
<name>A0A1K2ITT1_9FLAO</name>
<feature type="transmembrane region" description="Helical" evidence="1">
    <location>
        <begin position="93"/>
        <end position="111"/>
    </location>
</feature>
<keyword evidence="1" id="KW-1133">Transmembrane helix</keyword>
<feature type="transmembrane region" description="Helical" evidence="1">
    <location>
        <begin position="158"/>
        <end position="179"/>
    </location>
</feature>
<protein>
    <submittedName>
        <fullName evidence="2">Uncharacterized protein</fullName>
    </submittedName>
</protein>
<dbReference type="EMBL" id="FPKW01000012">
    <property type="protein sequence ID" value="SFZ95718.1"/>
    <property type="molecule type" value="Genomic_DNA"/>
</dbReference>
<gene>
    <name evidence="2" type="ORF">SAMN05216324_11239</name>
</gene>
<dbReference type="RefSeq" id="WP_139255486.1">
    <property type="nucleotide sequence ID" value="NZ_FPKW01000012.1"/>
</dbReference>
<dbReference type="AlphaFoldDB" id="A0A1K2ITT1"/>
<reference evidence="3" key="1">
    <citation type="submission" date="2016-10" db="EMBL/GenBank/DDBJ databases">
        <authorList>
            <person name="Varghese N."/>
            <person name="Submissions S."/>
        </authorList>
    </citation>
    <scope>NUCLEOTIDE SEQUENCE [LARGE SCALE GENOMIC DNA]</scope>
    <source>
        <strain evidence="3">SUR2</strain>
    </source>
</reference>
<organism evidence="2 3">
    <name type="scientific">Chryseobacterium limigenitum</name>
    <dbReference type="NCBI Taxonomy" id="1612149"/>
    <lineage>
        <taxon>Bacteria</taxon>
        <taxon>Pseudomonadati</taxon>
        <taxon>Bacteroidota</taxon>
        <taxon>Flavobacteriia</taxon>
        <taxon>Flavobacteriales</taxon>
        <taxon>Weeksellaceae</taxon>
        <taxon>Chryseobacterium group</taxon>
        <taxon>Chryseobacterium</taxon>
    </lineage>
</organism>
<proteinExistence type="predicted"/>
<dbReference type="STRING" id="1612149.SAMN05216324_11239"/>